<evidence type="ECO:0000256" key="4">
    <source>
        <dbReference type="ARBA" id="ARBA00022801"/>
    </source>
</evidence>
<evidence type="ECO:0000256" key="3">
    <source>
        <dbReference type="ARBA" id="ARBA00007658"/>
    </source>
</evidence>
<dbReference type="Gene3D" id="1.50.10.10">
    <property type="match status" value="1"/>
</dbReference>
<dbReference type="PRINTS" id="PR00747">
    <property type="entry name" value="GLYHDRLASE47"/>
</dbReference>
<evidence type="ECO:0000313" key="8">
    <source>
        <dbReference type="Proteomes" id="UP001583280"/>
    </source>
</evidence>
<comment type="similarity">
    <text evidence="3 6">Belongs to the glycosyl hydrolase 47 family.</text>
</comment>
<comment type="caution">
    <text evidence="7">The sequence shown here is derived from an EMBL/GenBank/DDBJ whole genome shotgun (WGS) entry which is preliminary data.</text>
</comment>
<keyword evidence="8" id="KW-1185">Reference proteome</keyword>
<evidence type="ECO:0000256" key="2">
    <source>
        <dbReference type="ARBA" id="ARBA00004922"/>
    </source>
</evidence>
<dbReference type="SUPFAM" id="SSF48225">
    <property type="entry name" value="Seven-hairpin glycosidases"/>
    <property type="match status" value="1"/>
</dbReference>
<reference evidence="7 8" key="1">
    <citation type="journal article" date="2024" name="IMA Fungus">
        <title>IMA Genome - F19 : A genome assembly and annotation guide to empower mycologists, including annotated draft genome sequences of Ceratocystis pirilliformis, Diaporthe australafricana, Fusarium ophioides, Paecilomyces lecythidis, and Sporothrix stenoceras.</title>
        <authorList>
            <person name="Aylward J."/>
            <person name="Wilson A.M."/>
            <person name="Visagie C.M."/>
            <person name="Spraker J."/>
            <person name="Barnes I."/>
            <person name="Buitendag C."/>
            <person name="Ceriani C."/>
            <person name="Del Mar Angel L."/>
            <person name="du Plessis D."/>
            <person name="Fuchs T."/>
            <person name="Gasser K."/>
            <person name="Kramer D."/>
            <person name="Li W."/>
            <person name="Munsamy K."/>
            <person name="Piso A."/>
            <person name="Price J.L."/>
            <person name="Sonnekus B."/>
            <person name="Thomas C."/>
            <person name="van der Nest A."/>
            <person name="van Dijk A."/>
            <person name="van Heerden A."/>
            <person name="van Vuuren N."/>
            <person name="Yilmaz N."/>
            <person name="Duong T.A."/>
            <person name="van der Merwe N.A."/>
            <person name="Wingfield M.J."/>
            <person name="Wingfield B.D."/>
        </authorList>
    </citation>
    <scope>NUCLEOTIDE SEQUENCE [LARGE SCALE GENOMIC DNA]</scope>
    <source>
        <strain evidence="7 8">CMW 12675</strain>
    </source>
</reference>
<keyword evidence="6" id="KW-0326">Glycosidase</keyword>
<dbReference type="EC" id="3.2.1.-" evidence="6"/>
<gene>
    <name evidence="7" type="ORF">Cpir12675_001209</name>
</gene>
<dbReference type="InterPro" id="IPR001382">
    <property type="entry name" value="Glyco_hydro_47"/>
</dbReference>
<evidence type="ECO:0000256" key="6">
    <source>
        <dbReference type="RuleBase" id="RU361193"/>
    </source>
</evidence>
<dbReference type="InterPro" id="IPR050749">
    <property type="entry name" value="Glycosyl_Hydrolase_47"/>
</dbReference>
<comment type="pathway">
    <text evidence="2">Protein modification; protein glycosylation.</text>
</comment>
<dbReference type="PANTHER" id="PTHR11742:SF89">
    <property type="entry name" value="ALPHA-1,2-MANNOSIDASE"/>
    <property type="match status" value="1"/>
</dbReference>
<dbReference type="PANTHER" id="PTHR11742">
    <property type="entry name" value="MANNOSYL-OLIGOSACCHARIDE ALPHA-1,2-MANNOSIDASE-RELATED"/>
    <property type="match status" value="1"/>
</dbReference>
<evidence type="ECO:0000256" key="5">
    <source>
        <dbReference type="ARBA" id="ARBA00023157"/>
    </source>
</evidence>
<keyword evidence="4 6" id="KW-0378">Hydrolase</keyword>
<dbReference type="EMBL" id="JAWDJO010000017">
    <property type="protein sequence ID" value="KAL1899985.1"/>
    <property type="molecule type" value="Genomic_DNA"/>
</dbReference>
<dbReference type="Pfam" id="PF01532">
    <property type="entry name" value="Glyco_hydro_47"/>
    <property type="match status" value="1"/>
</dbReference>
<organism evidence="7 8">
    <name type="scientific">Ceratocystis pirilliformis</name>
    <dbReference type="NCBI Taxonomy" id="259994"/>
    <lineage>
        <taxon>Eukaryota</taxon>
        <taxon>Fungi</taxon>
        <taxon>Dikarya</taxon>
        <taxon>Ascomycota</taxon>
        <taxon>Pezizomycotina</taxon>
        <taxon>Sordariomycetes</taxon>
        <taxon>Hypocreomycetidae</taxon>
        <taxon>Microascales</taxon>
        <taxon>Ceratocystidaceae</taxon>
        <taxon>Ceratocystis</taxon>
    </lineage>
</organism>
<proteinExistence type="inferred from homology"/>
<sequence>MFMRPRKPVLISLFFLTVVFYSLYAYRDYLPRRHPAPVYTYIPSSYDWSKHEHRFPVPREQMASPPLGHARKLPSVQHSWTRGEAIQQARSASHMRKAIVAAFQKTYASYERLAFGHDELAPLSHVPKDPFNGWGATIVDSLDTLWLMGLRDEWERAVAFVAMLDWNEPTGTSCNLFETGIRFLGGLIAAHDLSGEPVLLRKAVELADMMYAAWDNAAHLPRGRFTWDTLKANGAGQPGNGEGMQPLNRQSIAGIGTFTLEFTRLSIITGDSKYYDAVHRISQHFNRTQNDTLLPGLWPVHINALENFSVDDSPASFHYGASADSAYEYFPKMHALLGGQEPMYEHMYRTSTDVGIRHLVYRPMLPAEDDVLFMGSLKVERDNRDVSGIPEPTYTFTPSMDHLTCFVGGMMLLGGKLIDEPRHVHVGEKLALGCATAYRLVHPSQLMPEQATFVQCESTETCSWNATKWEQAVSVASAAAGKPPVANTDASAGTAQPKTPPGIVHVVRPEYILRPEAIESIFIMWRTTGDQRLQLVAQDMWTAITRACEGETAFAAIKDVTQDVVQRVDSMESFFLAETLKYFFLIFSNPEVASLDEWVFNTEAHPFKREQPGKNT</sequence>
<evidence type="ECO:0000256" key="1">
    <source>
        <dbReference type="ARBA" id="ARBA00001913"/>
    </source>
</evidence>
<dbReference type="InterPro" id="IPR036026">
    <property type="entry name" value="Seven-hairpin_glycosidases"/>
</dbReference>
<keyword evidence="5" id="KW-1015">Disulfide bond</keyword>
<dbReference type="Proteomes" id="UP001583280">
    <property type="component" value="Unassembled WGS sequence"/>
</dbReference>
<evidence type="ECO:0000313" key="7">
    <source>
        <dbReference type="EMBL" id="KAL1899985.1"/>
    </source>
</evidence>
<name>A0ABR3ZIW0_9PEZI</name>
<accession>A0ABR3ZIW0</accession>
<comment type="cofactor">
    <cofactor evidence="1">
        <name>Ca(2+)</name>
        <dbReference type="ChEBI" id="CHEBI:29108"/>
    </cofactor>
</comment>
<dbReference type="InterPro" id="IPR012341">
    <property type="entry name" value="6hp_glycosidase-like_sf"/>
</dbReference>
<protein>
    <recommendedName>
        <fullName evidence="6">alpha-1,2-Mannosidase</fullName>
        <ecNumber evidence="6">3.2.1.-</ecNumber>
    </recommendedName>
</protein>